<feature type="compositionally biased region" description="Basic and acidic residues" evidence="1">
    <location>
        <begin position="44"/>
        <end position="55"/>
    </location>
</feature>
<protein>
    <submittedName>
        <fullName evidence="5">Secreted protein</fullName>
    </submittedName>
</protein>
<evidence type="ECO:0000256" key="2">
    <source>
        <dbReference type="SAM" id="Phobius"/>
    </source>
</evidence>
<organism evidence="4 5">
    <name type="scientific">Toxocara canis</name>
    <name type="common">Canine roundworm</name>
    <dbReference type="NCBI Taxonomy" id="6265"/>
    <lineage>
        <taxon>Eukaryota</taxon>
        <taxon>Metazoa</taxon>
        <taxon>Ecdysozoa</taxon>
        <taxon>Nematoda</taxon>
        <taxon>Chromadorea</taxon>
        <taxon>Rhabditida</taxon>
        <taxon>Spirurina</taxon>
        <taxon>Ascaridomorpha</taxon>
        <taxon>Ascaridoidea</taxon>
        <taxon>Toxocaridae</taxon>
        <taxon>Toxocara</taxon>
    </lineage>
</organism>
<keyword evidence="2" id="KW-0472">Membrane</keyword>
<keyword evidence="4" id="KW-1185">Reference proteome</keyword>
<keyword evidence="2" id="KW-0812">Transmembrane</keyword>
<dbReference type="WBParaSite" id="TCNE_0000429601-mRNA-1">
    <property type="protein sequence ID" value="TCNE_0000429601-mRNA-1"/>
    <property type="gene ID" value="TCNE_0000429601"/>
</dbReference>
<dbReference type="EMBL" id="UYWY01006974">
    <property type="protein sequence ID" value="VDM30013.1"/>
    <property type="molecule type" value="Genomic_DNA"/>
</dbReference>
<name>A0A183U726_TOXCA</name>
<accession>A0A183U726</accession>
<keyword evidence="2" id="KW-1133">Transmembrane helix</keyword>
<dbReference type="AlphaFoldDB" id="A0A183U726"/>
<feature type="region of interest" description="Disordered" evidence="1">
    <location>
        <begin position="37"/>
        <end position="84"/>
    </location>
</feature>
<evidence type="ECO:0000313" key="3">
    <source>
        <dbReference type="EMBL" id="VDM30013.1"/>
    </source>
</evidence>
<dbReference type="Proteomes" id="UP000050794">
    <property type="component" value="Unassembled WGS sequence"/>
</dbReference>
<proteinExistence type="predicted"/>
<sequence>MLAIAIILGPCVVLVLVFGIGTGILIARSWSDKPKTFEAAQPVPRHEHSEMRDATDITEPETETASSTSGLPVSCYPRKRSHNA</sequence>
<reference evidence="5" key="1">
    <citation type="submission" date="2016-06" db="UniProtKB">
        <authorList>
            <consortium name="WormBaseParasite"/>
        </authorList>
    </citation>
    <scope>IDENTIFICATION</scope>
</reference>
<reference evidence="3 4" key="2">
    <citation type="submission" date="2018-11" db="EMBL/GenBank/DDBJ databases">
        <authorList>
            <consortium name="Pathogen Informatics"/>
        </authorList>
    </citation>
    <scope>NUCLEOTIDE SEQUENCE [LARGE SCALE GENOMIC DNA]</scope>
</reference>
<gene>
    <name evidence="3" type="ORF">TCNE_LOCUS4296</name>
</gene>
<evidence type="ECO:0000313" key="5">
    <source>
        <dbReference type="WBParaSite" id="TCNE_0000429601-mRNA-1"/>
    </source>
</evidence>
<evidence type="ECO:0000313" key="4">
    <source>
        <dbReference type="Proteomes" id="UP000050794"/>
    </source>
</evidence>
<evidence type="ECO:0000256" key="1">
    <source>
        <dbReference type="SAM" id="MobiDB-lite"/>
    </source>
</evidence>
<feature type="transmembrane region" description="Helical" evidence="2">
    <location>
        <begin position="6"/>
        <end position="27"/>
    </location>
</feature>